<dbReference type="PANTHER" id="PTHR42776">
    <property type="entry name" value="SERINE PEPTIDASE S9 FAMILY MEMBER"/>
    <property type="match status" value="1"/>
</dbReference>
<dbReference type="Proteomes" id="UP000289437">
    <property type="component" value="Unassembled WGS sequence"/>
</dbReference>
<evidence type="ECO:0000313" key="4">
    <source>
        <dbReference type="Proteomes" id="UP000289437"/>
    </source>
</evidence>
<comment type="caution">
    <text evidence="3">The sequence shown here is derived from an EMBL/GenBank/DDBJ whole genome shotgun (WGS) entry which is preliminary data.</text>
</comment>
<accession>A0A4Q0STL2</accession>
<dbReference type="SUPFAM" id="SSF82171">
    <property type="entry name" value="DPP6 N-terminal domain-like"/>
    <property type="match status" value="1"/>
</dbReference>
<evidence type="ECO:0000259" key="2">
    <source>
        <dbReference type="Pfam" id="PF00326"/>
    </source>
</evidence>
<proteinExistence type="predicted"/>
<name>A0A4Q0STL2_9BACT</name>
<keyword evidence="1" id="KW-0378">Hydrolase</keyword>
<evidence type="ECO:0000256" key="1">
    <source>
        <dbReference type="ARBA" id="ARBA00022801"/>
    </source>
</evidence>
<keyword evidence="4" id="KW-1185">Reference proteome</keyword>
<dbReference type="EMBL" id="RDSM01000009">
    <property type="protein sequence ID" value="RXH53712.1"/>
    <property type="molecule type" value="Genomic_DNA"/>
</dbReference>
<gene>
    <name evidence="3" type="ORF">GRAN_5275</name>
</gene>
<organism evidence="3 4">
    <name type="scientific">Granulicella sibirica</name>
    <dbReference type="NCBI Taxonomy" id="2479048"/>
    <lineage>
        <taxon>Bacteria</taxon>
        <taxon>Pseudomonadati</taxon>
        <taxon>Acidobacteriota</taxon>
        <taxon>Terriglobia</taxon>
        <taxon>Terriglobales</taxon>
        <taxon>Acidobacteriaceae</taxon>
        <taxon>Granulicella</taxon>
    </lineage>
</organism>
<dbReference type="InterPro" id="IPR001375">
    <property type="entry name" value="Peptidase_S9_cat"/>
</dbReference>
<sequence>MYMFYSSARSLRSWIAVFGLLFPIFASAQTDPILRHMTNPSRSFGSSSVDQAVNRQLARMEDSAPTPTRVALSPDGALLAWSLTEATGTTLQVNEMSDPRHQVVVAPVSTAGVRCSSDVPIWSPDSATLAFMASCPSSAAFGGVAARPQQEIFLWDKETGTVRQLTHLTGGLSNLAWSSDGKSLLFLFIENATRDPGYGDPAKPLAGAIDEEGLEISRLYEADATTGRGDFLTPDTMHVYEFGLASNSREIVFLAAPPPGEASWPQAKLYAADKADDSTAVPTLRTRVLVEMQATSGPLHGMQMAIPRLSPDGKRVAFVCGLMSDPVAYGGDLCVANTQERANGIAAGDATVGLQGSVQYEQWLTNDKISLVENRNGHTLLVEWDLSKHQPSKNGTLDLGEVTVSGGGPKGPAGPAIADVSYAPAHEAMAFLMQGHSVAPEIYIVSKGALKQFTHLHDGLQPPTRTISVEWENEGFHVQGWLSFPVDYDPKKTYPLLVEAHGGPEWSIGSRWDGDAWRGISSLWPGLGYFLFLPNPRGSYGQGEAFTLANRRDLGYGDLRDVLKGVDTIEAKYPIDKSREGLLGWSYGGCMTMFGVTQTQRFHAAVAGAGIANYTSFYGETFFTTFTLSLFGGTPYDDPAIYSKLSATSFIKQAKTPTLVVVGERDQGSTPEQSLEFWRGLRTVGTPTQLMVYPGEGHKRWLGETEQGLRWRISSEVA</sequence>
<feature type="domain" description="Peptidase S9 prolyl oligopeptidase catalytic" evidence="2">
    <location>
        <begin position="523"/>
        <end position="704"/>
    </location>
</feature>
<dbReference type="SUPFAM" id="SSF53474">
    <property type="entry name" value="alpha/beta-Hydrolases"/>
    <property type="match status" value="1"/>
</dbReference>
<dbReference type="Gene3D" id="3.40.50.1820">
    <property type="entry name" value="alpha/beta hydrolase"/>
    <property type="match status" value="1"/>
</dbReference>
<reference evidence="4" key="2">
    <citation type="submission" date="2019-02" db="EMBL/GenBank/DDBJ databases">
        <title>Granulicella sibirica sp. nov., a psychrotolerant acidobacterium isolated from an organic soil layer in forested tundra, West Siberia.</title>
        <authorList>
            <person name="Oshkin I.Y."/>
            <person name="Kulichevskaya I.S."/>
            <person name="Rijpstra W.I.C."/>
            <person name="Sinninghe Damste J.S."/>
            <person name="Rakitin A.L."/>
            <person name="Ravin N.V."/>
            <person name="Dedysh S.N."/>
        </authorList>
    </citation>
    <scope>NUCLEOTIDE SEQUENCE [LARGE SCALE GENOMIC DNA]</scope>
    <source>
        <strain evidence="4">AF10</strain>
    </source>
</reference>
<dbReference type="InterPro" id="IPR029058">
    <property type="entry name" value="AB_hydrolase_fold"/>
</dbReference>
<evidence type="ECO:0000313" key="3">
    <source>
        <dbReference type="EMBL" id="RXH53712.1"/>
    </source>
</evidence>
<dbReference type="Pfam" id="PF00326">
    <property type="entry name" value="Peptidase_S9"/>
    <property type="match status" value="1"/>
</dbReference>
<dbReference type="GO" id="GO:0004252">
    <property type="term" value="F:serine-type endopeptidase activity"/>
    <property type="evidence" value="ECO:0007669"/>
    <property type="project" value="TreeGrafter"/>
</dbReference>
<dbReference type="GO" id="GO:0006508">
    <property type="term" value="P:proteolysis"/>
    <property type="evidence" value="ECO:0007669"/>
    <property type="project" value="InterPro"/>
</dbReference>
<protein>
    <recommendedName>
        <fullName evidence="2">Peptidase S9 prolyl oligopeptidase catalytic domain-containing protein</fullName>
    </recommendedName>
</protein>
<dbReference type="PANTHER" id="PTHR42776:SF27">
    <property type="entry name" value="DIPEPTIDYL PEPTIDASE FAMILY MEMBER 6"/>
    <property type="match status" value="1"/>
</dbReference>
<dbReference type="InterPro" id="IPR011042">
    <property type="entry name" value="6-blade_b-propeller_TolB-like"/>
</dbReference>
<reference evidence="3 4" key="1">
    <citation type="submission" date="2018-11" db="EMBL/GenBank/DDBJ databases">
        <authorList>
            <person name="Mardanov A.V."/>
            <person name="Ravin N.V."/>
            <person name="Dedysh S.N."/>
        </authorList>
    </citation>
    <scope>NUCLEOTIDE SEQUENCE [LARGE SCALE GENOMIC DNA]</scope>
    <source>
        <strain evidence="3 4">AF10</strain>
    </source>
</reference>
<dbReference type="AlphaFoldDB" id="A0A4Q0STL2"/>
<dbReference type="Gene3D" id="2.120.10.30">
    <property type="entry name" value="TolB, C-terminal domain"/>
    <property type="match status" value="1"/>
</dbReference>